<dbReference type="InterPro" id="IPR001563">
    <property type="entry name" value="Peptidase_S10"/>
</dbReference>
<evidence type="ECO:0000256" key="1">
    <source>
        <dbReference type="ARBA" id="ARBA00009431"/>
    </source>
</evidence>
<dbReference type="PRINTS" id="PR00724">
    <property type="entry name" value="CRBOXYPTASEC"/>
</dbReference>
<protein>
    <recommendedName>
        <fullName evidence="4">Carboxypeptidase</fullName>
    </recommendedName>
</protein>
<sequence length="313" mass="35996">NDSYSVLHAWFTKFPSYRTRDFYIARESYAGKYVPELAELIHDKNKDPSLHINLKGILLGNPETSDADDWMGLVDYAWSHAVISDETHKVIRKTRDFASNNTWSNNECCEAVEELLHQYNQIDMYSLYTPTCIGDLASSDNKSYQVMMKRSSRMMPRIMGGYDPCLDKYAQAFYNRPDVQKALHVSDGHHLKNWSICNFKIFHDWKDSKPSVIPIYKKLIAAGLRIWVYSGDTDGRVPVLSTRYSLSSLGLPITKAWRPWYHQKQVSGWYQEYEGLTFATFRGAGHAVPVFKPSDSLVFFSSFLNAQDLPSAR</sequence>
<dbReference type="InterPro" id="IPR029058">
    <property type="entry name" value="AB_hydrolase_fold"/>
</dbReference>
<dbReference type="EMBL" id="JBJKBG010000004">
    <property type="protein sequence ID" value="KAL3741890.1"/>
    <property type="molecule type" value="Genomic_DNA"/>
</dbReference>
<dbReference type="Gene3D" id="3.40.50.1820">
    <property type="entry name" value="alpha/beta hydrolase"/>
    <property type="match status" value="1"/>
</dbReference>
<dbReference type="SUPFAM" id="SSF53474">
    <property type="entry name" value="alpha/beta-Hydrolases"/>
    <property type="match status" value="1"/>
</dbReference>
<dbReference type="Pfam" id="PF00450">
    <property type="entry name" value="Peptidase_S10"/>
    <property type="match status" value="1"/>
</dbReference>
<organism evidence="2 3">
    <name type="scientific">Eucalyptus globulus</name>
    <name type="common">Tasmanian blue gum</name>
    <dbReference type="NCBI Taxonomy" id="34317"/>
    <lineage>
        <taxon>Eukaryota</taxon>
        <taxon>Viridiplantae</taxon>
        <taxon>Streptophyta</taxon>
        <taxon>Embryophyta</taxon>
        <taxon>Tracheophyta</taxon>
        <taxon>Spermatophyta</taxon>
        <taxon>Magnoliopsida</taxon>
        <taxon>eudicotyledons</taxon>
        <taxon>Gunneridae</taxon>
        <taxon>Pentapetalae</taxon>
        <taxon>rosids</taxon>
        <taxon>malvids</taxon>
        <taxon>Myrtales</taxon>
        <taxon>Myrtaceae</taxon>
        <taxon>Myrtoideae</taxon>
        <taxon>Eucalypteae</taxon>
        <taxon>Eucalyptus</taxon>
    </lineage>
</organism>
<comment type="similarity">
    <text evidence="1">Belongs to the peptidase S10 family.</text>
</comment>
<keyword evidence="3" id="KW-1185">Reference proteome</keyword>
<evidence type="ECO:0000313" key="3">
    <source>
        <dbReference type="Proteomes" id="UP001634007"/>
    </source>
</evidence>
<reference evidence="2 3" key="1">
    <citation type="submission" date="2024-11" db="EMBL/GenBank/DDBJ databases">
        <title>Chromosome-level genome assembly of Eucalyptus globulus Labill. provides insights into its genome evolution.</title>
        <authorList>
            <person name="Li X."/>
        </authorList>
    </citation>
    <scope>NUCLEOTIDE SEQUENCE [LARGE SCALE GENOMIC DNA]</scope>
    <source>
        <strain evidence="2">CL2024</strain>
        <tissue evidence="2">Fresh tender leaves</tissue>
    </source>
</reference>
<dbReference type="PANTHER" id="PTHR11802:SF15">
    <property type="entry name" value="SERINE CARBOXYPEPTIDASE-LIKE 32"/>
    <property type="match status" value="1"/>
</dbReference>
<proteinExistence type="inferred from homology"/>
<name>A0ABD3KPY4_EUCGL</name>
<evidence type="ECO:0008006" key="4">
    <source>
        <dbReference type="Google" id="ProtNLM"/>
    </source>
</evidence>
<comment type="caution">
    <text evidence="2">The sequence shown here is derived from an EMBL/GenBank/DDBJ whole genome shotgun (WGS) entry which is preliminary data.</text>
</comment>
<feature type="non-terminal residue" evidence="2">
    <location>
        <position position="1"/>
    </location>
</feature>
<accession>A0ABD3KPY4</accession>
<evidence type="ECO:0000313" key="2">
    <source>
        <dbReference type="EMBL" id="KAL3741890.1"/>
    </source>
</evidence>
<dbReference type="FunFam" id="3.40.50.12670:FF:000002">
    <property type="entry name" value="Carboxypeptidase"/>
    <property type="match status" value="1"/>
</dbReference>
<dbReference type="PANTHER" id="PTHR11802">
    <property type="entry name" value="SERINE PROTEASE FAMILY S10 SERINE CARBOXYPEPTIDASE"/>
    <property type="match status" value="1"/>
</dbReference>
<dbReference type="AlphaFoldDB" id="A0ABD3KPY4"/>
<dbReference type="Proteomes" id="UP001634007">
    <property type="component" value="Unassembled WGS sequence"/>
</dbReference>
<gene>
    <name evidence="2" type="ORF">ACJRO7_017376</name>
</gene>